<organism evidence="2 3">
    <name type="scientific">Neoroseomonas terrae</name>
    <dbReference type="NCBI Taxonomy" id="424799"/>
    <lineage>
        <taxon>Bacteria</taxon>
        <taxon>Pseudomonadati</taxon>
        <taxon>Pseudomonadota</taxon>
        <taxon>Alphaproteobacteria</taxon>
        <taxon>Acetobacterales</taxon>
        <taxon>Acetobacteraceae</taxon>
        <taxon>Neoroseomonas</taxon>
    </lineage>
</organism>
<dbReference type="EMBL" id="JAAEDI010000018">
    <property type="protein sequence ID" value="MBR0651385.1"/>
    <property type="molecule type" value="Genomic_DNA"/>
</dbReference>
<keyword evidence="1" id="KW-0732">Signal</keyword>
<proteinExistence type="predicted"/>
<keyword evidence="3" id="KW-1185">Reference proteome</keyword>
<name>A0ABS5EK39_9PROT</name>
<reference evidence="3" key="1">
    <citation type="journal article" date="2021" name="Syst. Appl. Microbiol.">
        <title>Roseomonas hellenica sp. nov., isolated from roots of wild-growing Alkanna tinctoria.</title>
        <authorList>
            <person name="Rat A."/>
            <person name="Naranjo H.D."/>
            <person name="Lebbe L."/>
            <person name="Cnockaert M."/>
            <person name="Krigas N."/>
            <person name="Grigoriadou K."/>
            <person name="Maloupa E."/>
            <person name="Willems A."/>
        </authorList>
    </citation>
    <scope>NUCLEOTIDE SEQUENCE [LARGE SCALE GENOMIC DNA]</scope>
    <source>
        <strain evidence="3">LMG 31159</strain>
    </source>
</reference>
<evidence type="ECO:0000313" key="3">
    <source>
        <dbReference type="Proteomes" id="UP000698752"/>
    </source>
</evidence>
<protein>
    <submittedName>
        <fullName evidence="2">Uncharacterized protein</fullName>
    </submittedName>
</protein>
<dbReference type="Proteomes" id="UP000698752">
    <property type="component" value="Unassembled WGS sequence"/>
</dbReference>
<evidence type="ECO:0000256" key="1">
    <source>
        <dbReference type="SAM" id="SignalP"/>
    </source>
</evidence>
<sequence length="86" mass="9366">MNRRSLFGAPLALVSAGAVAQQTAMWTIGIARMEADGTLILDLNPRPDSSSGQTRFVYPPDHRDYAMILRHLGGMRPGETKAVPPF</sequence>
<feature type="signal peptide" evidence="1">
    <location>
        <begin position="1"/>
        <end position="20"/>
    </location>
</feature>
<evidence type="ECO:0000313" key="2">
    <source>
        <dbReference type="EMBL" id="MBR0651385.1"/>
    </source>
</evidence>
<gene>
    <name evidence="2" type="ORF">GXW78_17065</name>
</gene>
<feature type="chain" id="PRO_5046386041" evidence="1">
    <location>
        <begin position="21"/>
        <end position="86"/>
    </location>
</feature>
<accession>A0ABS5EK39</accession>
<comment type="caution">
    <text evidence="2">The sequence shown here is derived from an EMBL/GenBank/DDBJ whole genome shotgun (WGS) entry which is preliminary data.</text>
</comment>